<evidence type="ECO:0000256" key="6">
    <source>
        <dbReference type="ARBA" id="ARBA00023125"/>
    </source>
</evidence>
<dbReference type="PANTHER" id="PTHR46577:SF1">
    <property type="entry name" value="HTH-TYPE TRANSCRIPTIONAL REGULATORY PROTEIN GABR"/>
    <property type="match status" value="1"/>
</dbReference>
<dbReference type="GO" id="GO:0008483">
    <property type="term" value="F:transaminase activity"/>
    <property type="evidence" value="ECO:0007669"/>
    <property type="project" value="UniProtKB-KW"/>
</dbReference>
<gene>
    <name evidence="9" type="ORF">ACFQ4A_08765</name>
</gene>
<evidence type="ECO:0000256" key="5">
    <source>
        <dbReference type="ARBA" id="ARBA00023015"/>
    </source>
</evidence>
<dbReference type="InterPro" id="IPR051446">
    <property type="entry name" value="HTH_trans_reg/aminotransferase"/>
</dbReference>
<reference evidence="10" key="1">
    <citation type="journal article" date="2019" name="Int. J. Syst. Evol. Microbiol.">
        <title>The Global Catalogue of Microorganisms (GCM) 10K type strain sequencing project: providing services to taxonomists for standard genome sequencing and annotation.</title>
        <authorList>
            <consortium name="The Broad Institute Genomics Platform"/>
            <consortium name="The Broad Institute Genome Sequencing Center for Infectious Disease"/>
            <person name="Wu L."/>
            <person name="Ma J."/>
        </authorList>
    </citation>
    <scope>NUCLEOTIDE SEQUENCE [LARGE SCALE GENOMIC DNA]</scope>
    <source>
        <strain evidence="10">CCUG 54822</strain>
    </source>
</reference>
<keyword evidence="3 9" id="KW-0032">Aminotransferase</keyword>
<dbReference type="Pfam" id="PF00392">
    <property type="entry name" value="GntR"/>
    <property type="match status" value="1"/>
</dbReference>
<dbReference type="InterPro" id="IPR004839">
    <property type="entry name" value="Aminotransferase_I/II_large"/>
</dbReference>
<organism evidence="9 10">
    <name type="scientific">Lentibacillus salinarum</name>
    <dbReference type="NCBI Taxonomy" id="446820"/>
    <lineage>
        <taxon>Bacteria</taxon>
        <taxon>Bacillati</taxon>
        <taxon>Bacillota</taxon>
        <taxon>Bacilli</taxon>
        <taxon>Bacillales</taxon>
        <taxon>Bacillaceae</taxon>
        <taxon>Lentibacillus</taxon>
    </lineage>
</organism>
<comment type="caution">
    <text evidence="9">The sequence shown here is derived from an EMBL/GenBank/DDBJ whole genome shotgun (WGS) entry which is preliminary data.</text>
</comment>
<keyword evidence="3 9" id="KW-0808">Transferase</keyword>
<dbReference type="CDD" id="cd07377">
    <property type="entry name" value="WHTH_GntR"/>
    <property type="match status" value="1"/>
</dbReference>
<dbReference type="PANTHER" id="PTHR46577">
    <property type="entry name" value="HTH-TYPE TRANSCRIPTIONAL REGULATORY PROTEIN GABR"/>
    <property type="match status" value="1"/>
</dbReference>
<dbReference type="InterPro" id="IPR000524">
    <property type="entry name" value="Tscrpt_reg_HTH_GntR"/>
</dbReference>
<dbReference type="Gene3D" id="3.40.640.10">
    <property type="entry name" value="Type I PLP-dependent aspartate aminotransferase-like (Major domain)"/>
    <property type="match status" value="1"/>
</dbReference>
<dbReference type="SUPFAM" id="SSF46785">
    <property type="entry name" value="Winged helix' DNA-binding domain"/>
    <property type="match status" value="1"/>
</dbReference>
<evidence type="ECO:0000259" key="8">
    <source>
        <dbReference type="PROSITE" id="PS50949"/>
    </source>
</evidence>
<comment type="cofactor">
    <cofactor evidence="1">
        <name>pyridoxal 5'-phosphate</name>
        <dbReference type="ChEBI" id="CHEBI:597326"/>
    </cofactor>
</comment>
<keyword evidence="7" id="KW-0804">Transcription</keyword>
<evidence type="ECO:0000313" key="9">
    <source>
        <dbReference type="EMBL" id="MFD1361745.1"/>
    </source>
</evidence>
<comment type="similarity">
    <text evidence="2">In the C-terminal section; belongs to the class-I pyridoxal-phosphate-dependent aminotransferase family.</text>
</comment>
<dbReference type="InterPro" id="IPR015424">
    <property type="entry name" value="PyrdxlP-dep_Trfase"/>
</dbReference>
<protein>
    <submittedName>
        <fullName evidence="9">PLP-dependent aminotransferase family protein</fullName>
    </submittedName>
</protein>
<evidence type="ECO:0000256" key="1">
    <source>
        <dbReference type="ARBA" id="ARBA00001933"/>
    </source>
</evidence>
<keyword evidence="6" id="KW-0238">DNA-binding</keyword>
<dbReference type="PROSITE" id="PS50949">
    <property type="entry name" value="HTH_GNTR"/>
    <property type="match status" value="1"/>
</dbReference>
<dbReference type="Proteomes" id="UP001597178">
    <property type="component" value="Unassembled WGS sequence"/>
</dbReference>
<evidence type="ECO:0000256" key="3">
    <source>
        <dbReference type="ARBA" id="ARBA00022576"/>
    </source>
</evidence>
<sequence length="470" mass="54663">MIKFHIDKSEHSNYIYKQIYETLKGFILEHKIAAGNKMPSKRQLSTELGVSINSVATAYEQLLAEGYINTIERKGYFVEDIAHFIHDRSPKEHNLPKHLRETFHHKEGWLSLSHITTDSSVFPFHEWLKSQQKAINQHSLDLSRITHPQGPYIVRETISHMIALTRGVTCEPEQIVIGSGTQPLIHQLMAIQPSSTKIAVENPGYSRIYQLLNSLKFQVSTIALDKEGIDIREVKASNPNFLFVTPSHQFPTGTIMPISRRVELLNWAALGEDRYIIEDDYDSEFKYGTDNIPSLQSLDQNRRVIYVGTFSKTLLPSFRISYVVLPPKLLELYRYHYSDWIQGTNSLHLYTLHYFIQGGEYAKHIKRMNQHYNRKRKHLIKELRLRFQDKMHIKDVPAGLHFLAEFNTSKSYKEIDEKAQQEKLEIYTIKRFLLGSEVRYSTNIQLVIGFASIRQEDIAEAVDRLYRVIC</sequence>
<dbReference type="InterPro" id="IPR015421">
    <property type="entry name" value="PyrdxlP-dep_Trfase_major"/>
</dbReference>
<accession>A0ABW3ZUP8</accession>
<evidence type="ECO:0000313" key="10">
    <source>
        <dbReference type="Proteomes" id="UP001597178"/>
    </source>
</evidence>
<proteinExistence type="inferred from homology"/>
<dbReference type="SMART" id="SM00345">
    <property type="entry name" value="HTH_GNTR"/>
    <property type="match status" value="1"/>
</dbReference>
<keyword evidence="4" id="KW-0663">Pyridoxal phosphate</keyword>
<dbReference type="Pfam" id="PF00155">
    <property type="entry name" value="Aminotran_1_2"/>
    <property type="match status" value="1"/>
</dbReference>
<evidence type="ECO:0000256" key="4">
    <source>
        <dbReference type="ARBA" id="ARBA00022898"/>
    </source>
</evidence>
<keyword evidence="10" id="KW-1185">Reference proteome</keyword>
<dbReference type="CDD" id="cd00609">
    <property type="entry name" value="AAT_like"/>
    <property type="match status" value="1"/>
</dbReference>
<keyword evidence="5" id="KW-0805">Transcription regulation</keyword>
<dbReference type="RefSeq" id="WP_382399613.1">
    <property type="nucleotide sequence ID" value="NZ_JBHTNH010000019.1"/>
</dbReference>
<name>A0ABW3ZUP8_9BACI</name>
<dbReference type="SUPFAM" id="SSF53383">
    <property type="entry name" value="PLP-dependent transferases"/>
    <property type="match status" value="1"/>
</dbReference>
<dbReference type="EMBL" id="JBHTNH010000019">
    <property type="protein sequence ID" value="MFD1361745.1"/>
    <property type="molecule type" value="Genomic_DNA"/>
</dbReference>
<dbReference type="Gene3D" id="1.10.10.10">
    <property type="entry name" value="Winged helix-like DNA-binding domain superfamily/Winged helix DNA-binding domain"/>
    <property type="match status" value="1"/>
</dbReference>
<dbReference type="InterPro" id="IPR036388">
    <property type="entry name" value="WH-like_DNA-bd_sf"/>
</dbReference>
<dbReference type="InterPro" id="IPR036390">
    <property type="entry name" value="WH_DNA-bd_sf"/>
</dbReference>
<feature type="domain" description="HTH gntR-type" evidence="8">
    <location>
        <begin position="13"/>
        <end position="81"/>
    </location>
</feature>
<evidence type="ECO:0000256" key="7">
    <source>
        <dbReference type="ARBA" id="ARBA00023163"/>
    </source>
</evidence>
<evidence type="ECO:0000256" key="2">
    <source>
        <dbReference type="ARBA" id="ARBA00005384"/>
    </source>
</evidence>